<organism evidence="1 2">
    <name type="scientific">Mycolicibacterium mageritense</name>
    <name type="common">Mycobacterium mageritense</name>
    <dbReference type="NCBI Taxonomy" id="53462"/>
    <lineage>
        <taxon>Bacteria</taxon>
        <taxon>Bacillati</taxon>
        <taxon>Actinomycetota</taxon>
        <taxon>Actinomycetes</taxon>
        <taxon>Mycobacteriales</taxon>
        <taxon>Mycobacteriaceae</taxon>
        <taxon>Mycolicibacterium</taxon>
    </lineage>
</organism>
<reference evidence="1" key="1">
    <citation type="submission" date="2023-03" db="EMBL/GenBank/DDBJ databases">
        <title>Draft genome sequence of a Mycolicibacterium mageritense strain H4_3_1 isolated from a hybrid biological-inorganic system reactor.</title>
        <authorList>
            <person name="Feng X."/>
            <person name="Kazama D."/>
            <person name="Sato K."/>
            <person name="Kobayashi H."/>
        </authorList>
    </citation>
    <scope>NUCLEOTIDE SEQUENCE</scope>
    <source>
        <strain evidence="1">H4_3_1</strain>
    </source>
</reference>
<evidence type="ECO:0000313" key="1">
    <source>
        <dbReference type="EMBL" id="BDY28647.1"/>
    </source>
</evidence>
<dbReference type="InterPro" id="IPR027417">
    <property type="entry name" value="P-loop_NTPase"/>
</dbReference>
<protein>
    <submittedName>
        <fullName evidence="1">Uncharacterized protein</fullName>
    </submittedName>
</protein>
<dbReference type="Gene3D" id="3.40.50.300">
    <property type="entry name" value="P-loop containing nucleotide triphosphate hydrolases"/>
    <property type="match status" value="1"/>
</dbReference>
<dbReference type="AlphaFoldDB" id="A0AAI8XN89"/>
<accession>A0AAI8XN89</accession>
<name>A0AAI8XN89_MYCME</name>
<dbReference type="EMBL" id="AP027452">
    <property type="protein sequence ID" value="BDY28647.1"/>
    <property type="molecule type" value="Genomic_DNA"/>
</dbReference>
<sequence>MPHKQPFAGLSGACHDFGGGPTCGPDRGRKGHPIFADELKRFADRDGRSQLWQISAQVSQPLSVAVQGRRGVGARTVAHALTGCGMRVVDGRADVAVLVVTEVAKPEDRAEIARLQAADQPVLMVLNKADLAGSGPGGPVATARRRAGELRALTGVPVAPMVALLADAAPSAHDLDAFRVLAAEPCELTSPDAFLSAQHPLSVAARAELLVTFDRFGIAHAVLASSRGADAATVTARLRELSELDRVVAALDAVAAPVRYRRARRALTQLRAMADDRVGRFLAADDTVIAVMAAAVDVVEAAGLEVDRGRDGDAHLRRARHWRHYSRGPVNALHRSCGADIARGSLRLHGLSR</sequence>
<evidence type="ECO:0000313" key="2">
    <source>
        <dbReference type="Proteomes" id="UP001241092"/>
    </source>
</evidence>
<proteinExistence type="predicted"/>
<dbReference type="Proteomes" id="UP001241092">
    <property type="component" value="Chromosome"/>
</dbReference>
<gene>
    <name evidence="1" type="ORF">hbim_02582</name>
</gene>